<reference evidence="1" key="1">
    <citation type="journal article" date="2020" name="Stud. Mycol.">
        <title>101 Dothideomycetes genomes: a test case for predicting lifestyles and emergence of pathogens.</title>
        <authorList>
            <person name="Haridas S."/>
            <person name="Albert R."/>
            <person name="Binder M."/>
            <person name="Bloem J."/>
            <person name="Labutti K."/>
            <person name="Salamov A."/>
            <person name="Andreopoulos B."/>
            <person name="Baker S."/>
            <person name="Barry K."/>
            <person name="Bills G."/>
            <person name="Bluhm B."/>
            <person name="Cannon C."/>
            <person name="Castanera R."/>
            <person name="Culley D."/>
            <person name="Daum C."/>
            <person name="Ezra D."/>
            <person name="Gonzalez J."/>
            <person name="Henrissat B."/>
            <person name="Kuo A."/>
            <person name="Liang C."/>
            <person name="Lipzen A."/>
            <person name="Lutzoni F."/>
            <person name="Magnuson J."/>
            <person name="Mondo S."/>
            <person name="Nolan M."/>
            <person name="Ohm R."/>
            <person name="Pangilinan J."/>
            <person name="Park H.-J."/>
            <person name="Ramirez L."/>
            <person name="Alfaro M."/>
            <person name="Sun H."/>
            <person name="Tritt A."/>
            <person name="Yoshinaga Y."/>
            <person name="Zwiers L.-H."/>
            <person name="Turgeon B."/>
            <person name="Goodwin S."/>
            <person name="Spatafora J."/>
            <person name="Crous P."/>
            <person name="Grigoriev I."/>
        </authorList>
    </citation>
    <scope>NUCLEOTIDE SEQUENCE</scope>
    <source>
        <strain evidence="1">ATCC 200398</strain>
    </source>
</reference>
<dbReference type="EMBL" id="MU003509">
    <property type="protein sequence ID" value="KAF2469987.1"/>
    <property type="molecule type" value="Genomic_DNA"/>
</dbReference>
<evidence type="ECO:0000313" key="2">
    <source>
        <dbReference type="Proteomes" id="UP000799755"/>
    </source>
</evidence>
<keyword evidence="2" id="KW-1185">Reference proteome</keyword>
<accession>A0ACB6QV80</accession>
<organism evidence="1 2">
    <name type="scientific">Lindgomyces ingoldianus</name>
    <dbReference type="NCBI Taxonomy" id="673940"/>
    <lineage>
        <taxon>Eukaryota</taxon>
        <taxon>Fungi</taxon>
        <taxon>Dikarya</taxon>
        <taxon>Ascomycota</taxon>
        <taxon>Pezizomycotina</taxon>
        <taxon>Dothideomycetes</taxon>
        <taxon>Pleosporomycetidae</taxon>
        <taxon>Pleosporales</taxon>
        <taxon>Lindgomycetaceae</taxon>
        <taxon>Lindgomyces</taxon>
    </lineage>
</organism>
<name>A0ACB6QV80_9PLEO</name>
<sequence>MRNFLVYRAPSTLTVLNPLCHHFAANMILYLLSWLIADKDGFAAPATPSFPLSRRHLTNISPLRSPGVSRKLTLACIDFGRVSFERDWIQPSRIIAVLCLTRGVWIFIYPDHIQAQVDLDGLRIRKVGFQIIREPSEFDGDFLLSPLSLWNEKAYASKVTASELNVLVGPDRPPLACYVMHLFDLVSAFNSGENLLCLQLQEQHTSCESQRIPPALRQCTSTHTPCLNAPKVSRRHSGPKLLAASITTRHRHLVLATLTTIASIMSTECISRPVSRVYVLSNIPPFASQLEDNCQPSNHEKHPTL</sequence>
<gene>
    <name evidence="1" type="ORF">BDR25DRAFT_355712</name>
</gene>
<evidence type="ECO:0000313" key="1">
    <source>
        <dbReference type="EMBL" id="KAF2469987.1"/>
    </source>
</evidence>
<dbReference type="Proteomes" id="UP000799755">
    <property type="component" value="Unassembled WGS sequence"/>
</dbReference>
<comment type="caution">
    <text evidence="1">The sequence shown here is derived from an EMBL/GenBank/DDBJ whole genome shotgun (WGS) entry which is preliminary data.</text>
</comment>
<proteinExistence type="predicted"/>
<protein>
    <submittedName>
        <fullName evidence="1">Uncharacterized protein</fullName>
    </submittedName>
</protein>